<evidence type="ECO:0000256" key="1">
    <source>
        <dbReference type="SAM" id="MobiDB-lite"/>
    </source>
</evidence>
<evidence type="ECO:0000313" key="3">
    <source>
        <dbReference type="EMBL" id="MFC5657257.1"/>
    </source>
</evidence>
<dbReference type="PANTHER" id="PTHR42815:SF2">
    <property type="entry name" value="FAD-BINDING, PUTATIVE (AFU_ORTHOLOGUE AFUA_6G07600)-RELATED"/>
    <property type="match status" value="1"/>
</dbReference>
<name>A0ABW0WIT1_STRNO</name>
<evidence type="ECO:0000313" key="4">
    <source>
        <dbReference type="Proteomes" id="UP001596065"/>
    </source>
</evidence>
<feature type="region of interest" description="Disordered" evidence="1">
    <location>
        <begin position="1"/>
        <end position="25"/>
    </location>
</feature>
<dbReference type="PANTHER" id="PTHR42815">
    <property type="entry name" value="FAD-BINDING, PUTATIVE (AFU_ORTHOLOGUE AFUA_6G07600)-RELATED"/>
    <property type="match status" value="1"/>
</dbReference>
<comment type="caution">
    <text evidence="3">The sequence shown here is derived from an EMBL/GenBank/DDBJ whole genome shotgun (WGS) entry which is preliminary data.</text>
</comment>
<dbReference type="Gene3D" id="2.30.110.10">
    <property type="entry name" value="Electron Transport, Fmn-binding Protein, Chain A"/>
    <property type="match status" value="1"/>
</dbReference>
<dbReference type="RefSeq" id="WP_344349313.1">
    <property type="nucleotide sequence ID" value="NZ_BAAASM010000028.1"/>
</dbReference>
<dbReference type="Pfam" id="PF01243">
    <property type="entry name" value="PNPOx_N"/>
    <property type="match status" value="1"/>
</dbReference>
<proteinExistence type="predicted"/>
<feature type="region of interest" description="Disordered" evidence="1">
    <location>
        <begin position="144"/>
        <end position="163"/>
    </location>
</feature>
<dbReference type="InterPro" id="IPR011576">
    <property type="entry name" value="Pyridox_Oxase_N"/>
</dbReference>
<organism evidence="3 4">
    <name type="scientific">Streptomyces nogalater</name>
    <dbReference type="NCBI Taxonomy" id="38314"/>
    <lineage>
        <taxon>Bacteria</taxon>
        <taxon>Bacillati</taxon>
        <taxon>Actinomycetota</taxon>
        <taxon>Actinomycetes</taxon>
        <taxon>Kitasatosporales</taxon>
        <taxon>Streptomycetaceae</taxon>
        <taxon>Streptomyces</taxon>
    </lineage>
</organism>
<dbReference type="EMBL" id="JBHSOE010000026">
    <property type="protein sequence ID" value="MFC5657257.1"/>
    <property type="molecule type" value="Genomic_DNA"/>
</dbReference>
<sequence>MIKTPRHEGEQAVQRRAGEGHEGWGSPMFGDEIPPGFDPFLLRQRMIVMGAADAHGSVWASMLFGAPGFIETVDRHTLGIAAAPVPGDPLENAFDAARDIGLLAIEPRTAGRVRINGVARRHGGGLRVRTEQVLGNCPKYLQLREPAADGPPTAPRPPRTTGGLDAAQRAWIESADTFFIASRAPEHGADASHRGGEPGFVSVTGPRRLVWPDYSGNSFYMTLGNLHLSPACGLLFVDWAQGHFLHLSGKAEIVWDEARRAGVPGALRMVAFDIDKVVRIDRASPLRWTYAGPSPYNPPASRG</sequence>
<dbReference type="InterPro" id="IPR012349">
    <property type="entry name" value="Split_barrel_FMN-bd"/>
</dbReference>
<evidence type="ECO:0000259" key="2">
    <source>
        <dbReference type="Pfam" id="PF01243"/>
    </source>
</evidence>
<dbReference type="Proteomes" id="UP001596065">
    <property type="component" value="Unassembled WGS sequence"/>
</dbReference>
<gene>
    <name evidence="3" type="ORF">ACFP3J_17410</name>
</gene>
<dbReference type="SUPFAM" id="SSF50475">
    <property type="entry name" value="FMN-binding split barrel"/>
    <property type="match status" value="1"/>
</dbReference>
<feature type="compositionally biased region" description="Basic and acidic residues" evidence="1">
    <location>
        <begin position="1"/>
        <end position="10"/>
    </location>
</feature>
<keyword evidence="4" id="KW-1185">Reference proteome</keyword>
<reference evidence="4" key="1">
    <citation type="journal article" date="2019" name="Int. J. Syst. Evol. Microbiol.">
        <title>The Global Catalogue of Microorganisms (GCM) 10K type strain sequencing project: providing services to taxonomists for standard genome sequencing and annotation.</title>
        <authorList>
            <consortium name="The Broad Institute Genomics Platform"/>
            <consortium name="The Broad Institute Genome Sequencing Center for Infectious Disease"/>
            <person name="Wu L."/>
            <person name="Ma J."/>
        </authorList>
    </citation>
    <scope>NUCLEOTIDE SEQUENCE [LARGE SCALE GENOMIC DNA]</scope>
    <source>
        <strain evidence="4">KCTC 5701</strain>
    </source>
</reference>
<protein>
    <submittedName>
        <fullName evidence="3">Pyridoxamine 5'-phosphate oxidase family protein</fullName>
    </submittedName>
</protein>
<accession>A0ABW0WIT1</accession>
<feature type="domain" description="Pyridoxamine 5'-phosphate oxidase N-terminal" evidence="2">
    <location>
        <begin position="164"/>
        <end position="263"/>
    </location>
</feature>